<name>A0A0B2AEJ6_9MICC</name>
<proteinExistence type="predicted"/>
<sequence length="110" mass="11572">MAATLGVAATARAATQHGEHRVTGTTALERLQVSRQLRAALRGTGARLALGTIGSVDIVVYPERPGGRQSTLACLRSRGGSAYVDSAHYRSWRLFSAAVACAVEYLGKMA</sequence>
<organism evidence="1 2">
    <name type="scientific">Sinomonas humi</name>
    <dbReference type="NCBI Taxonomy" id="1338436"/>
    <lineage>
        <taxon>Bacteria</taxon>
        <taxon>Bacillati</taxon>
        <taxon>Actinomycetota</taxon>
        <taxon>Actinomycetes</taxon>
        <taxon>Micrococcales</taxon>
        <taxon>Micrococcaceae</taxon>
        <taxon>Sinomonas</taxon>
    </lineage>
</organism>
<dbReference type="Proteomes" id="UP000030982">
    <property type="component" value="Unassembled WGS sequence"/>
</dbReference>
<dbReference type="AlphaFoldDB" id="A0A0B2AEJ6"/>
<evidence type="ECO:0000313" key="2">
    <source>
        <dbReference type="Proteomes" id="UP000030982"/>
    </source>
</evidence>
<evidence type="ECO:0000313" key="1">
    <source>
        <dbReference type="EMBL" id="KHL01964.1"/>
    </source>
</evidence>
<comment type="caution">
    <text evidence="1">The sequence shown here is derived from an EMBL/GenBank/DDBJ whole genome shotgun (WGS) entry which is preliminary data.</text>
</comment>
<reference evidence="1 2" key="1">
    <citation type="submission" date="2014-09" db="EMBL/GenBank/DDBJ databases">
        <title>Genome sequence of Sinomonas sp. MUSC 117.</title>
        <authorList>
            <person name="Lee L.-H."/>
        </authorList>
    </citation>
    <scope>NUCLEOTIDE SEQUENCE [LARGE SCALE GENOMIC DNA]</scope>
    <source>
        <strain evidence="1 2">MUSC 117</strain>
    </source>
</reference>
<dbReference type="EMBL" id="JTDL01000134">
    <property type="protein sequence ID" value="KHL01964.1"/>
    <property type="molecule type" value="Genomic_DNA"/>
</dbReference>
<gene>
    <name evidence="1" type="ORF">LK10_13935</name>
</gene>
<protein>
    <submittedName>
        <fullName evidence="1">Uncharacterized protein</fullName>
    </submittedName>
</protein>
<accession>A0A0B2AEJ6</accession>
<keyword evidence="2" id="KW-1185">Reference proteome</keyword>